<evidence type="ECO:0000256" key="3">
    <source>
        <dbReference type="PIRSR" id="PIRSR605502-1"/>
    </source>
</evidence>
<dbReference type="InterPro" id="IPR005502">
    <property type="entry name" value="Ribosyl_crysJ1"/>
</dbReference>
<evidence type="ECO:0000256" key="2">
    <source>
        <dbReference type="ARBA" id="ARBA00022801"/>
    </source>
</evidence>
<dbReference type="GO" id="GO:0047407">
    <property type="term" value="F:ADP-ribosyl-[dinitrogen reductase] hydrolase activity"/>
    <property type="evidence" value="ECO:0007669"/>
    <property type="project" value="UniProtKB-EC"/>
</dbReference>
<dbReference type="EMBL" id="BEHT01000036">
    <property type="protein sequence ID" value="GBC99752.1"/>
    <property type="molecule type" value="Genomic_DNA"/>
</dbReference>
<evidence type="ECO:0000256" key="1">
    <source>
        <dbReference type="ARBA" id="ARBA00010702"/>
    </source>
</evidence>
<feature type="binding site" evidence="3">
    <location>
        <position position="258"/>
    </location>
    <ligand>
        <name>Mg(2+)</name>
        <dbReference type="ChEBI" id="CHEBI:18420"/>
        <label>1</label>
    </ligand>
</feature>
<reference evidence="5" key="1">
    <citation type="submission" date="2017-09" db="EMBL/GenBank/DDBJ databases">
        <title>Metaegenomics of thermophilic ammonia-oxidizing enrichment culture.</title>
        <authorList>
            <person name="Kato S."/>
            <person name="Suzuki K."/>
        </authorList>
    </citation>
    <scope>NUCLEOTIDE SEQUENCE [LARGE SCALE GENOMIC DNA]</scope>
</reference>
<comment type="similarity">
    <text evidence="1">Belongs to the ADP-ribosylglycohydrolase family.</text>
</comment>
<keyword evidence="2 4" id="KW-0378">Hydrolase</keyword>
<feature type="binding site" evidence="3">
    <location>
        <position position="255"/>
    </location>
    <ligand>
        <name>Mg(2+)</name>
        <dbReference type="ChEBI" id="CHEBI:18420"/>
        <label>1</label>
    </ligand>
</feature>
<keyword evidence="3" id="KW-0460">Magnesium</keyword>
<comment type="caution">
    <text evidence="4">The sequence shown here is derived from an EMBL/GenBank/DDBJ whole genome shotgun (WGS) entry which is preliminary data.</text>
</comment>
<feature type="binding site" evidence="3">
    <location>
        <position position="55"/>
    </location>
    <ligand>
        <name>Mg(2+)</name>
        <dbReference type="ChEBI" id="CHEBI:18420"/>
        <label>1</label>
    </ligand>
</feature>
<dbReference type="Gene3D" id="1.10.4080.10">
    <property type="entry name" value="ADP-ribosylation/Crystallin J1"/>
    <property type="match status" value="1"/>
</dbReference>
<gene>
    <name evidence="4" type="primary">draG</name>
    <name evidence="4" type="ORF">HRbin17_02283</name>
</gene>
<sequence>MDLSRLQRFQGCLVGVAVGDALGMPVEGWTREQIRQRFGVLREMVDGPRSAGSVTDDTMQTLSLAESLAELGHFDADDVMRRLLRWYRTDPFGIGVHTERVLSLVDSGVPWRDAVEQVERQYAPWTAGNGSLMRCAPIGLRYYRDIGGLLEYSHEASRLTHPNPLCRAACAFFNCVLARVLRGWDKNDALSFAMEVMAHAPHELLERVQGIWQKSADAVPCSGFVLDTLECALWAWWHHDDVEEALVTVVNLGGDTDTNAAVTGALMGAQCGLDAIPQRWREKVAVVPRCQELATYLYEWAEKE</sequence>
<dbReference type="PANTHER" id="PTHR16222">
    <property type="entry name" value="ADP-RIBOSYLGLYCOHYDROLASE"/>
    <property type="match status" value="1"/>
</dbReference>
<name>A0A2H5XF02_9BACT</name>
<dbReference type="Pfam" id="PF03747">
    <property type="entry name" value="ADP_ribosyl_GH"/>
    <property type="match status" value="1"/>
</dbReference>
<proteinExistence type="inferred from homology"/>
<keyword evidence="4" id="KW-0326">Glycosidase</keyword>
<dbReference type="InterPro" id="IPR050792">
    <property type="entry name" value="ADP-ribosylglycohydrolase"/>
</dbReference>
<dbReference type="GO" id="GO:0046872">
    <property type="term" value="F:metal ion binding"/>
    <property type="evidence" value="ECO:0007669"/>
    <property type="project" value="UniProtKB-KW"/>
</dbReference>
<evidence type="ECO:0000313" key="4">
    <source>
        <dbReference type="EMBL" id="GBC99752.1"/>
    </source>
</evidence>
<dbReference type="PANTHER" id="PTHR16222:SF24">
    <property type="entry name" value="ADP-RIBOSYLHYDROLASE ARH3"/>
    <property type="match status" value="1"/>
</dbReference>
<dbReference type="InterPro" id="IPR036705">
    <property type="entry name" value="Ribosyl_crysJ1_sf"/>
</dbReference>
<feature type="binding site" evidence="3">
    <location>
        <position position="56"/>
    </location>
    <ligand>
        <name>Mg(2+)</name>
        <dbReference type="ChEBI" id="CHEBI:18420"/>
        <label>1</label>
    </ligand>
</feature>
<protein>
    <submittedName>
        <fullName evidence="4">ADP-ribosyl-[dinitrogen reductase] glycohydrolase</fullName>
        <ecNumber evidence="4">3.2.2.24</ecNumber>
    </submittedName>
</protein>
<feature type="binding site" evidence="3">
    <location>
        <position position="57"/>
    </location>
    <ligand>
        <name>Mg(2+)</name>
        <dbReference type="ChEBI" id="CHEBI:18420"/>
        <label>1</label>
    </ligand>
</feature>
<dbReference type="AlphaFoldDB" id="A0A2H5XF02"/>
<dbReference type="Proteomes" id="UP000236173">
    <property type="component" value="Unassembled WGS sequence"/>
</dbReference>
<accession>A0A2H5XF02</accession>
<dbReference type="EC" id="3.2.2.24" evidence="4"/>
<comment type="cofactor">
    <cofactor evidence="3">
        <name>Mg(2+)</name>
        <dbReference type="ChEBI" id="CHEBI:18420"/>
    </cofactor>
    <text evidence="3">Binds 2 magnesium ions per subunit.</text>
</comment>
<evidence type="ECO:0000313" key="5">
    <source>
        <dbReference type="Proteomes" id="UP000236173"/>
    </source>
</evidence>
<keyword evidence="3" id="KW-0479">Metal-binding</keyword>
<dbReference type="SUPFAM" id="SSF101478">
    <property type="entry name" value="ADP-ribosylglycohydrolase"/>
    <property type="match status" value="1"/>
</dbReference>
<feature type="binding site" evidence="3">
    <location>
        <position position="257"/>
    </location>
    <ligand>
        <name>Mg(2+)</name>
        <dbReference type="ChEBI" id="CHEBI:18420"/>
        <label>1</label>
    </ligand>
</feature>
<organism evidence="4 5">
    <name type="scientific">Candidatus Fervidibacter japonicus</name>
    <dbReference type="NCBI Taxonomy" id="2035412"/>
    <lineage>
        <taxon>Bacteria</taxon>
        <taxon>Candidatus Fervidibacterota</taxon>
        <taxon>Candidatus Fervidibacter</taxon>
    </lineage>
</organism>